<evidence type="ECO:0000313" key="1">
    <source>
        <dbReference type="EMBL" id="XBX74107.1"/>
    </source>
</evidence>
<reference evidence="1" key="2">
    <citation type="submission" date="2024-06" db="EMBL/GenBank/DDBJ databases">
        <authorList>
            <person name="Petrova K.O."/>
            <person name="Toshchakov S.V."/>
            <person name="Boltjanskaja Y.V."/>
            <person name="Kevbrin V."/>
        </authorList>
    </citation>
    <scope>NUCLEOTIDE SEQUENCE</scope>
    <source>
        <strain evidence="1">Z-910T</strain>
    </source>
</reference>
<organism evidence="1">
    <name type="scientific">Proteinivorax tanatarense</name>
    <dbReference type="NCBI Taxonomy" id="1260629"/>
    <lineage>
        <taxon>Bacteria</taxon>
        <taxon>Bacillati</taxon>
        <taxon>Bacillota</taxon>
        <taxon>Clostridia</taxon>
        <taxon>Eubacteriales</taxon>
        <taxon>Proteinivoracaceae</taxon>
        <taxon>Proteinivorax</taxon>
    </lineage>
</organism>
<reference evidence="1" key="1">
    <citation type="journal article" date="2013" name="Extremophiles">
        <title>Proteinivorax tanatarense gen. nov., sp. nov., an anaerobic, haloalkaliphilic, proteolytic bacterium isolated from a decaying algal bloom, and proposal of Proteinivoraceae fam. nov.</title>
        <authorList>
            <person name="Kevbrin V."/>
            <person name="Boltyanskaya Y."/>
            <person name="Zhilina T."/>
            <person name="Kolganova T."/>
            <person name="Lavrentjeva E."/>
            <person name="Kuznetsov B."/>
        </authorList>
    </citation>
    <scope>NUCLEOTIDE SEQUENCE</scope>
    <source>
        <strain evidence="1">Z-910T</strain>
    </source>
</reference>
<dbReference type="EMBL" id="CP158367">
    <property type="protein sequence ID" value="XBX74107.1"/>
    <property type="molecule type" value="Genomic_DNA"/>
</dbReference>
<sequence length="74" mass="8482">MYNGILNIILIKPKETITAKPNETTINIVKLVISPVVTVSIWFAKTKRLGSAIDIRKPRIRPEIYYNPELISFK</sequence>
<protein>
    <submittedName>
        <fullName evidence="1">Uncharacterized protein</fullName>
    </submittedName>
</protein>
<accession>A0AAU7VJD4</accession>
<name>A0AAU7VJD4_9FIRM</name>
<dbReference type="AlphaFoldDB" id="A0AAU7VJD4"/>
<gene>
    <name evidence="1" type="ORF">PRVXT_002131</name>
</gene>
<proteinExistence type="predicted"/>